<sequence>MTEKTLASAKRVVVSPLAPLDPYKGYDPSTLALEMALGPLRLNDGNLNPRYIAVAAHGYQIQSTVLHIPDRFGCFSPGPPPLQAWQGFYASMIFGLFPLVVLGAVVLFLAWAAYSDGEKIVLPKGFLTGVMALFLALGWIFLLLTRRLSPDYKWGTGKTEAVPLELEKRGSSRVFRFIVGVIGDFVIAPLIVKFIGDYF</sequence>
<proteinExistence type="predicted"/>
<reference evidence="2 3" key="1">
    <citation type="submission" date="2016-10" db="EMBL/GenBank/DDBJ databases">
        <title>Draft genome sequence of Coniochaeta ligniaria NRRL30616, a lignocellulolytic fungus for bioabatement of inhibitors in plant biomass hydrolysates.</title>
        <authorList>
            <consortium name="DOE Joint Genome Institute"/>
            <person name="Jimenez D.J."/>
            <person name="Hector R.E."/>
            <person name="Riley R."/>
            <person name="Sun H."/>
            <person name="Grigoriev I.V."/>
            <person name="Van Elsas J.D."/>
            <person name="Nichols N.N."/>
        </authorList>
    </citation>
    <scope>NUCLEOTIDE SEQUENCE [LARGE SCALE GENOMIC DNA]</scope>
    <source>
        <strain evidence="2 3">NRRL 30616</strain>
    </source>
</reference>
<evidence type="ECO:0000313" key="2">
    <source>
        <dbReference type="EMBL" id="OIW32459.1"/>
    </source>
</evidence>
<protein>
    <submittedName>
        <fullName evidence="2">Uncharacterized protein</fullName>
    </submittedName>
</protein>
<dbReference type="Proteomes" id="UP000182658">
    <property type="component" value="Unassembled WGS sequence"/>
</dbReference>
<dbReference type="InParanoid" id="A0A1J7IZ68"/>
<keyword evidence="1" id="KW-0812">Transmembrane</keyword>
<keyword evidence="1" id="KW-1133">Transmembrane helix</keyword>
<accession>A0A1J7IZ68</accession>
<dbReference type="EMBL" id="KV875095">
    <property type="protein sequence ID" value="OIW32459.1"/>
    <property type="molecule type" value="Genomic_DNA"/>
</dbReference>
<organism evidence="2 3">
    <name type="scientific">Coniochaeta ligniaria NRRL 30616</name>
    <dbReference type="NCBI Taxonomy" id="1408157"/>
    <lineage>
        <taxon>Eukaryota</taxon>
        <taxon>Fungi</taxon>
        <taxon>Dikarya</taxon>
        <taxon>Ascomycota</taxon>
        <taxon>Pezizomycotina</taxon>
        <taxon>Sordariomycetes</taxon>
        <taxon>Sordariomycetidae</taxon>
        <taxon>Coniochaetales</taxon>
        <taxon>Coniochaetaceae</taxon>
        <taxon>Coniochaeta</taxon>
    </lineage>
</organism>
<feature type="transmembrane region" description="Helical" evidence="1">
    <location>
        <begin position="126"/>
        <end position="144"/>
    </location>
</feature>
<dbReference type="OrthoDB" id="5096049at2759"/>
<feature type="transmembrane region" description="Helical" evidence="1">
    <location>
        <begin position="174"/>
        <end position="196"/>
    </location>
</feature>
<feature type="transmembrane region" description="Helical" evidence="1">
    <location>
        <begin position="88"/>
        <end position="114"/>
    </location>
</feature>
<evidence type="ECO:0000256" key="1">
    <source>
        <dbReference type="SAM" id="Phobius"/>
    </source>
</evidence>
<keyword evidence="3" id="KW-1185">Reference proteome</keyword>
<gene>
    <name evidence="2" type="ORF">CONLIGDRAFT_630143</name>
</gene>
<keyword evidence="1" id="KW-0472">Membrane</keyword>
<evidence type="ECO:0000313" key="3">
    <source>
        <dbReference type="Proteomes" id="UP000182658"/>
    </source>
</evidence>
<name>A0A1J7IZ68_9PEZI</name>
<dbReference type="AlphaFoldDB" id="A0A1J7IZ68"/>